<sequence>MTGSGTSHDFVGRHALVIGGSAGLGLASAKKLAAGGARLTVVSRSVTPEGLSAEGLPRERTLALQADTVKVDAGQLVQQARSAFGPIDTLILSGGGPKPGTFVSLNDEDWTAAYELLLLAPVRIIRAALPDMQDANFGRIVAVLSSGVKQPLPNLILSNALRAGALGMLQSLAREVAPQGVTVNGVVPGRIDTDRVRDLDARAAVRENRTPEEVRERSQATIPLGRYGRSDEFASAVAYLASRDASYVTGSLLEVDGGLINTLT</sequence>
<dbReference type="InterPro" id="IPR050259">
    <property type="entry name" value="SDR"/>
</dbReference>
<protein>
    <recommendedName>
        <fullName evidence="4">Short-chain alcohol dehydrogenase like protein</fullName>
    </recommendedName>
</protein>
<evidence type="ECO:0000256" key="1">
    <source>
        <dbReference type="ARBA" id="ARBA00006484"/>
    </source>
</evidence>
<dbReference type="InterPro" id="IPR036291">
    <property type="entry name" value="NAD(P)-bd_dom_sf"/>
</dbReference>
<keyword evidence="3" id="KW-1185">Reference proteome</keyword>
<evidence type="ECO:0008006" key="4">
    <source>
        <dbReference type="Google" id="ProtNLM"/>
    </source>
</evidence>
<reference evidence="3" key="1">
    <citation type="submission" date="2012-03" db="EMBL/GenBank/DDBJ databases">
        <title>Complete sequence of chromosome of Deinococcus peraridilitoris DSM 19664.</title>
        <authorList>
            <person name="Lucas S."/>
            <person name="Copeland A."/>
            <person name="Lapidus A."/>
            <person name="Glavina del Rio T."/>
            <person name="Dalin E."/>
            <person name="Tice H."/>
            <person name="Bruce D."/>
            <person name="Goodwin L."/>
            <person name="Pitluck S."/>
            <person name="Peters L."/>
            <person name="Mikhailova N."/>
            <person name="Lu M."/>
            <person name="Kyrpides N."/>
            <person name="Mavromatis K."/>
            <person name="Ivanova N."/>
            <person name="Brettin T."/>
            <person name="Detter J.C."/>
            <person name="Han C."/>
            <person name="Larimer F."/>
            <person name="Land M."/>
            <person name="Hauser L."/>
            <person name="Markowitz V."/>
            <person name="Cheng J.-F."/>
            <person name="Hugenholtz P."/>
            <person name="Woyke T."/>
            <person name="Wu D."/>
            <person name="Pukall R."/>
            <person name="Steenblock K."/>
            <person name="Brambilla E."/>
            <person name="Klenk H.-P."/>
            <person name="Eisen J.A."/>
        </authorList>
    </citation>
    <scope>NUCLEOTIDE SEQUENCE [LARGE SCALE GENOMIC DNA]</scope>
    <source>
        <strain evidence="3">DSM 19664 / LMG 22246 / CIP 109416 / KR-200</strain>
    </source>
</reference>
<organism evidence="2 3">
    <name type="scientific">Deinococcus peraridilitoris (strain DSM 19664 / LMG 22246 / CIP 109416 / KR-200)</name>
    <dbReference type="NCBI Taxonomy" id="937777"/>
    <lineage>
        <taxon>Bacteria</taxon>
        <taxon>Thermotogati</taxon>
        <taxon>Deinococcota</taxon>
        <taxon>Deinococci</taxon>
        <taxon>Deinococcales</taxon>
        <taxon>Deinococcaceae</taxon>
        <taxon>Deinococcus</taxon>
    </lineage>
</organism>
<dbReference type="KEGG" id="dpd:Deipe_3226"/>
<dbReference type="EMBL" id="CP003382">
    <property type="protein sequence ID" value="AFZ68669.1"/>
    <property type="molecule type" value="Genomic_DNA"/>
</dbReference>
<dbReference type="PRINTS" id="PR00081">
    <property type="entry name" value="GDHRDH"/>
</dbReference>
<dbReference type="PANTHER" id="PTHR42879">
    <property type="entry name" value="3-OXOACYL-(ACYL-CARRIER-PROTEIN) REDUCTASE"/>
    <property type="match status" value="1"/>
</dbReference>
<gene>
    <name evidence="2" type="ordered locus">Deipe_3226</name>
</gene>
<dbReference type="Pfam" id="PF13561">
    <property type="entry name" value="adh_short_C2"/>
    <property type="match status" value="1"/>
</dbReference>
<dbReference type="HOGENOM" id="CLU_010194_1_2_0"/>
<dbReference type="RefSeq" id="WP_015236967.1">
    <property type="nucleotide sequence ID" value="NC_019793.1"/>
</dbReference>
<dbReference type="InterPro" id="IPR002347">
    <property type="entry name" value="SDR_fam"/>
</dbReference>
<accession>L0A5G3</accession>
<dbReference type="eggNOG" id="COG1028">
    <property type="taxonomic scope" value="Bacteria"/>
</dbReference>
<dbReference type="STRING" id="937777.Deipe_3226"/>
<evidence type="ECO:0000313" key="2">
    <source>
        <dbReference type="EMBL" id="AFZ68669.1"/>
    </source>
</evidence>
<dbReference type="SUPFAM" id="SSF51735">
    <property type="entry name" value="NAD(P)-binding Rossmann-fold domains"/>
    <property type="match status" value="1"/>
</dbReference>
<dbReference type="Gene3D" id="3.40.50.720">
    <property type="entry name" value="NAD(P)-binding Rossmann-like Domain"/>
    <property type="match status" value="1"/>
</dbReference>
<dbReference type="AlphaFoldDB" id="L0A5G3"/>
<evidence type="ECO:0000313" key="3">
    <source>
        <dbReference type="Proteomes" id="UP000010467"/>
    </source>
</evidence>
<dbReference type="PANTHER" id="PTHR42879:SF6">
    <property type="entry name" value="NADPH-DEPENDENT REDUCTASE BACG"/>
    <property type="match status" value="1"/>
</dbReference>
<proteinExistence type="inferred from homology"/>
<name>L0A5G3_DEIPD</name>
<comment type="similarity">
    <text evidence="1">Belongs to the short-chain dehydrogenases/reductases (SDR) family.</text>
</comment>
<dbReference type="PATRIC" id="fig|937777.3.peg.3242"/>
<dbReference type="Proteomes" id="UP000010467">
    <property type="component" value="Chromosome"/>
</dbReference>
<dbReference type="OrthoDB" id="9803333at2"/>